<sequence length="92" mass="10680">MKIQLSSIAKNDILLYARKYKSDDSSLGQKFLEEIKLKAIQISENPEQSEIIYENIRIIALDSFPINLHYTFEKETETIFITAVFKKNIAPK</sequence>
<comment type="caution">
    <text evidence="1">The sequence shown here is derived from an EMBL/GenBank/DDBJ whole genome shotgun (WGS) entry which is preliminary data.</text>
</comment>
<dbReference type="STRING" id="237258.SAMN04489756_11229"/>
<protein>
    <recommendedName>
        <fullName evidence="3">Type II toxin-antitoxin system RelE/ParE family toxin</fullName>
    </recommendedName>
</protein>
<dbReference type="EMBL" id="MKGI01000075">
    <property type="protein sequence ID" value="OEL10671.1"/>
    <property type="molecule type" value="Genomic_DNA"/>
</dbReference>
<dbReference type="RefSeq" id="WP_069799504.1">
    <property type="nucleotide sequence ID" value="NZ_CP034157.1"/>
</dbReference>
<gene>
    <name evidence="1" type="ORF">BHF72_0215</name>
</gene>
<dbReference type="AlphaFoldDB" id="A0A1E5UCN9"/>
<accession>A0A1E5UCN9</accession>
<dbReference type="Proteomes" id="UP000095601">
    <property type="component" value="Unassembled WGS sequence"/>
</dbReference>
<dbReference type="OrthoDB" id="595476at2"/>
<evidence type="ECO:0000313" key="1">
    <source>
        <dbReference type="EMBL" id="OEL10671.1"/>
    </source>
</evidence>
<reference evidence="1 2" key="1">
    <citation type="submission" date="2016-09" db="EMBL/GenBank/DDBJ databases">
        <authorList>
            <person name="Capua I."/>
            <person name="De Benedictis P."/>
            <person name="Joannis T."/>
            <person name="Lombin L.H."/>
            <person name="Cattoli G."/>
        </authorList>
    </citation>
    <scope>NUCLEOTIDE SEQUENCE [LARGE SCALE GENOMIC DNA]</scope>
    <source>
        <strain evidence="1 2">NRS-1</strain>
    </source>
</reference>
<organism evidence="1 2">
    <name type="scientific">Cloacibacterium normanense</name>
    <dbReference type="NCBI Taxonomy" id="237258"/>
    <lineage>
        <taxon>Bacteria</taxon>
        <taxon>Pseudomonadati</taxon>
        <taxon>Bacteroidota</taxon>
        <taxon>Flavobacteriia</taxon>
        <taxon>Flavobacteriales</taxon>
        <taxon>Weeksellaceae</taxon>
    </lineage>
</organism>
<dbReference type="KEGG" id="cnr:EB819_01220"/>
<keyword evidence="2" id="KW-1185">Reference proteome</keyword>
<evidence type="ECO:0000313" key="2">
    <source>
        <dbReference type="Proteomes" id="UP000095601"/>
    </source>
</evidence>
<proteinExistence type="predicted"/>
<evidence type="ECO:0008006" key="3">
    <source>
        <dbReference type="Google" id="ProtNLM"/>
    </source>
</evidence>
<name>A0A1E5UCN9_9FLAO</name>